<dbReference type="EMBL" id="JAQQWL010000015">
    <property type="protein sequence ID" value="KAK8041005.1"/>
    <property type="molecule type" value="Genomic_DNA"/>
</dbReference>
<keyword evidence="3" id="KW-1185">Reference proteome</keyword>
<comment type="caution">
    <text evidence="2">The sequence shown here is derived from an EMBL/GenBank/DDBJ whole genome shotgun (WGS) entry which is preliminary data.</text>
</comment>
<proteinExistence type="predicted"/>
<feature type="region of interest" description="Disordered" evidence="1">
    <location>
        <begin position="23"/>
        <end position="96"/>
    </location>
</feature>
<sequence length="96" mass="11024">MIDTLTHYLQSHMPGFALWSPTQRRSSIGVRCRRRSRRKRSKRRRLGSRDLEAEAGRERKIAGEYRRGRDDGGGEEKDDEQAAKARKDQLAPTADG</sequence>
<evidence type="ECO:0000313" key="2">
    <source>
        <dbReference type="EMBL" id="KAK8041005.1"/>
    </source>
</evidence>
<dbReference type="GeneID" id="92098484"/>
<dbReference type="Proteomes" id="UP001480595">
    <property type="component" value="Unassembled WGS sequence"/>
</dbReference>
<name>A0ABR1T331_9PEZI</name>
<feature type="compositionally biased region" description="Basic and acidic residues" evidence="1">
    <location>
        <begin position="47"/>
        <end position="89"/>
    </location>
</feature>
<accession>A0ABR1T331</accession>
<evidence type="ECO:0000256" key="1">
    <source>
        <dbReference type="SAM" id="MobiDB-lite"/>
    </source>
</evidence>
<dbReference type="RefSeq" id="XP_066708550.1">
    <property type="nucleotide sequence ID" value="XM_066865421.1"/>
</dbReference>
<feature type="compositionally biased region" description="Basic residues" evidence="1">
    <location>
        <begin position="31"/>
        <end position="46"/>
    </location>
</feature>
<reference evidence="2 3" key="1">
    <citation type="submission" date="2023-01" db="EMBL/GenBank/DDBJ databases">
        <title>Analysis of 21 Apiospora genomes using comparative genomics revels a genus with tremendous synthesis potential of carbohydrate active enzymes and secondary metabolites.</title>
        <authorList>
            <person name="Sorensen T."/>
        </authorList>
    </citation>
    <scope>NUCLEOTIDE SEQUENCE [LARGE SCALE GENOMIC DNA]</scope>
    <source>
        <strain evidence="2 3">CBS 135458</strain>
    </source>
</reference>
<protein>
    <submittedName>
        <fullName evidence="2">Uncharacterized protein</fullName>
    </submittedName>
</protein>
<gene>
    <name evidence="2" type="ORF">PG994_014012</name>
</gene>
<evidence type="ECO:0000313" key="3">
    <source>
        <dbReference type="Proteomes" id="UP001480595"/>
    </source>
</evidence>
<organism evidence="2 3">
    <name type="scientific">Apiospora phragmitis</name>
    <dbReference type="NCBI Taxonomy" id="2905665"/>
    <lineage>
        <taxon>Eukaryota</taxon>
        <taxon>Fungi</taxon>
        <taxon>Dikarya</taxon>
        <taxon>Ascomycota</taxon>
        <taxon>Pezizomycotina</taxon>
        <taxon>Sordariomycetes</taxon>
        <taxon>Xylariomycetidae</taxon>
        <taxon>Amphisphaeriales</taxon>
        <taxon>Apiosporaceae</taxon>
        <taxon>Apiospora</taxon>
    </lineage>
</organism>